<comment type="similarity">
    <text evidence="1 7 8">Belongs to the universal ribosomal protein uS5 family.</text>
</comment>
<protein>
    <recommendedName>
        <fullName evidence="6 7">Small ribosomal subunit protein uS5</fullName>
    </recommendedName>
</protein>
<evidence type="ECO:0000256" key="3">
    <source>
        <dbReference type="ARBA" id="ARBA00022884"/>
    </source>
</evidence>
<dbReference type="InterPro" id="IPR018192">
    <property type="entry name" value="Ribosomal_uS5_N_CS"/>
</dbReference>
<gene>
    <name evidence="7" type="primary">rpsE</name>
    <name evidence="11" type="ORF">A3J43_02495</name>
</gene>
<dbReference type="STRING" id="1802397.A3J43_02495"/>
<dbReference type="Pfam" id="PF00333">
    <property type="entry name" value="Ribosomal_S5"/>
    <property type="match status" value="1"/>
</dbReference>
<dbReference type="Gene3D" id="3.30.230.10">
    <property type="match status" value="1"/>
</dbReference>
<proteinExistence type="inferred from homology"/>
<comment type="function">
    <text evidence="7">Located at the back of the 30S subunit body where it stabilizes the conformation of the head with respect to the body.</text>
</comment>
<evidence type="ECO:0000256" key="6">
    <source>
        <dbReference type="ARBA" id="ARBA00035255"/>
    </source>
</evidence>
<name>A0A1F7UI57_9BACT</name>
<keyword evidence="2 7" id="KW-0699">rRNA-binding</keyword>
<dbReference type="GO" id="GO:0019843">
    <property type="term" value="F:rRNA binding"/>
    <property type="evidence" value="ECO:0007669"/>
    <property type="project" value="UniProtKB-UniRule"/>
</dbReference>
<dbReference type="PANTHER" id="PTHR48277">
    <property type="entry name" value="MITOCHONDRIAL RIBOSOMAL PROTEIN S5"/>
    <property type="match status" value="1"/>
</dbReference>
<dbReference type="PROSITE" id="PS00585">
    <property type="entry name" value="RIBOSOMAL_S5"/>
    <property type="match status" value="1"/>
</dbReference>
<feature type="region of interest" description="Disordered" evidence="9">
    <location>
        <begin position="164"/>
        <end position="184"/>
    </location>
</feature>
<evidence type="ECO:0000256" key="7">
    <source>
        <dbReference type="HAMAP-Rule" id="MF_01307"/>
    </source>
</evidence>
<evidence type="ECO:0000313" key="11">
    <source>
        <dbReference type="EMBL" id="OGL77965.1"/>
    </source>
</evidence>
<accession>A0A1F7UI57</accession>
<keyword evidence="3 7" id="KW-0694">RNA-binding</keyword>
<dbReference type="Proteomes" id="UP000176604">
    <property type="component" value="Unassembled WGS sequence"/>
</dbReference>
<dbReference type="InterPro" id="IPR000851">
    <property type="entry name" value="Ribosomal_uS5"/>
</dbReference>
<evidence type="ECO:0000256" key="9">
    <source>
        <dbReference type="SAM" id="MobiDB-lite"/>
    </source>
</evidence>
<dbReference type="Gene3D" id="3.30.160.20">
    <property type="match status" value="1"/>
</dbReference>
<dbReference type="EMBL" id="MGEF01000046">
    <property type="protein sequence ID" value="OGL77965.1"/>
    <property type="molecule type" value="Genomic_DNA"/>
</dbReference>
<dbReference type="GO" id="GO:0005737">
    <property type="term" value="C:cytoplasm"/>
    <property type="evidence" value="ECO:0007669"/>
    <property type="project" value="UniProtKB-ARBA"/>
</dbReference>
<evidence type="ECO:0000256" key="8">
    <source>
        <dbReference type="RuleBase" id="RU003823"/>
    </source>
</evidence>
<dbReference type="InterPro" id="IPR005324">
    <property type="entry name" value="Ribosomal_uS5_C"/>
</dbReference>
<evidence type="ECO:0000313" key="12">
    <source>
        <dbReference type="Proteomes" id="UP000176604"/>
    </source>
</evidence>
<comment type="function">
    <text evidence="7">With S4 and S12 plays an important role in translational accuracy.</text>
</comment>
<dbReference type="InterPro" id="IPR014721">
    <property type="entry name" value="Ribsml_uS5_D2-typ_fold_subgr"/>
</dbReference>
<dbReference type="GO" id="GO:0015935">
    <property type="term" value="C:small ribosomal subunit"/>
    <property type="evidence" value="ECO:0007669"/>
    <property type="project" value="InterPro"/>
</dbReference>
<evidence type="ECO:0000259" key="10">
    <source>
        <dbReference type="PROSITE" id="PS50881"/>
    </source>
</evidence>
<comment type="subunit">
    <text evidence="7">Part of the 30S ribosomal subunit. Contacts proteins S4 and S8.</text>
</comment>
<comment type="domain">
    <text evidence="7">The N-terminal domain interacts with the head of the 30S subunit; the C-terminal domain interacts with the body and contacts protein S4. The interaction surface between S4 and S5 is involved in control of translational fidelity.</text>
</comment>
<dbReference type="HAMAP" id="MF_01307_B">
    <property type="entry name" value="Ribosomal_uS5_B"/>
    <property type="match status" value="1"/>
</dbReference>
<keyword evidence="4 7" id="KW-0689">Ribosomal protein</keyword>
<evidence type="ECO:0000256" key="5">
    <source>
        <dbReference type="ARBA" id="ARBA00023274"/>
    </source>
</evidence>
<dbReference type="SUPFAM" id="SSF54211">
    <property type="entry name" value="Ribosomal protein S5 domain 2-like"/>
    <property type="match status" value="1"/>
</dbReference>
<keyword evidence="5 7" id="KW-0687">Ribonucleoprotein</keyword>
<dbReference type="NCBIfam" id="TIGR01021">
    <property type="entry name" value="rpsE_bact"/>
    <property type="match status" value="1"/>
</dbReference>
<sequence length="184" mass="20230">MGLPRRGNNPRRDAQRREPEEFEQKLIEIKRVTRVQKGGKRMRFRALVVLGDRKGRVGWGLGKGADVTQAIAKATTAAKKRIIIVPIVRETIPHPVRLRFKAASLFLKPAPKGTGIIAGGAIRPVLSVAGVGNVVAKMLGSSNKVNNVKLTIMALQSLKKTTQKKYEVRSTKSETSTNDQNPKF</sequence>
<dbReference type="InterPro" id="IPR020568">
    <property type="entry name" value="Ribosomal_Su5_D2-typ_SF"/>
</dbReference>
<organism evidence="11 12">
    <name type="scientific">Candidatus Uhrbacteria bacterium RIFCSPHIGHO2_12_FULL_54_23</name>
    <dbReference type="NCBI Taxonomy" id="1802397"/>
    <lineage>
        <taxon>Bacteria</taxon>
        <taxon>Candidatus Uhriibacteriota</taxon>
    </lineage>
</organism>
<dbReference type="GO" id="GO:0006412">
    <property type="term" value="P:translation"/>
    <property type="evidence" value="ECO:0007669"/>
    <property type="project" value="UniProtKB-UniRule"/>
</dbReference>
<comment type="caution">
    <text evidence="11">The sequence shown here is derived from an EMBL/GenBank/DDBJ whole genome shotgun (WGS) entry which is preliminary data.</text>
</comment>
<dbReference type="PROSITE" id="PS50881">
    <property type="entry name" value="S5_DSRBD"/>
    <property type="match status" value="1"/>
</dbReference>
<dbReference type="PANTHER" id="PTHR48277:SF1">
    <property type="entry name" value="MITOCHONDRIAL RIBOSOMAL PROTEIN S5"/>
    <property type="match status" value="1"/>
</dbReference>
<evidence type="ECO:0000256" key="2">
    <source>
        <dbReference type="ARBA" id="ARBA00022730"/>
    </source>
</evidence>
<dbReference type="SUPFAM" id="SSF54768">
    <property type="entry name" value="dsRNA-binding domain-like"/>
    <property type="match status" value="1"/>
</dbReference>
<evidence type="ECO:0000256" key="1">
    <source>
        <dbReference type="ARBA" id="ARBA00008945"/>
    </source>
</evidence>
<dbReference type="AlphaFoldDB" id="A0A1F7UI57"/>
<evidence type="ECO:0000256" key="4">
    <source>
        <dbReference type="ARBA" id="ARBA00022980"/>
    </source>
</evidence>
<dbReference type="Pfam" id="PF03719">
    <property type="entry name" value="Ribosomal_S5_C"/>
    <property type="match status" value="1"/>
</dbReference>
<dbReference type="InterPro" id="IPR005712">
    <property type="entry name" value="Ribosomal_uS5_bac-type"/>
</dbReference>
<dbReference type="InterPro" id="IPR013810">
    <property type="entry name" value="Ribosomal_uS5_N"/>
</dbReference>
<dbReference type="GO" id="GO:0003735">
    <property type="term" value="F:structural constituent of ribosome"/>
    <property type="evidence" value="ECO:0007669"/>
    <property type="project" value="UniProtKB-UniRule"/>
</dbReference>
<feature type="domain" description="S5 DRBM" evidence="10">
    <location>
        <begin position="22"/>
        <end position="85"/>
    </location>
</feature>
<feature type="compositionally biased region" description="Polar residues" evidence="9">
    <location>
        <begin position="173"/>
        <end position="184"/>
    </location>
</feature>
<reference evidence="11 12" key="1">
    <citation type="journal article" date="2016" name="Nat. Commun.">
        <title>Thousands of microbial genomes shed light on interconnected biogeochemical processes in an aquifer system.</title>
        <authorList>
            <person name="Anantharaman K."/>
            <person name="Brown C.T."/>
            <person name="Hug L.A."/>
            <person name="Sharon I."/>
            <person name="Castelle C.J."/>
            <person name="Probst A.J."/>
            <person name="Thomas B.C."/>
            <person name="Singh A."/>
            <person name="Wilkins M.J."/>
            <person name="Karaoz U."/>
            <person name="Brodie E.L."/>
            <person name="Williams K.H."/>
            <person name="Hubbard S.S."/>
            <person name="Banfield J.F."/>
        </authorList>
    </citation>
    <scope>NUCLEOTIDE SEQUENCE [LARGE SCALE GENOMIC DNA]</scope>
</reference>
<dbReference type="FunFam" id="3.30.230.10:FF:000002">
    <property type="entry name" value="30S ribosomal protein S5"/>
    <property type="match status" value="1"/>
</dbReference>